<dbReference type="Pfam" id="PF26063">
    <property type="entry name" value="MCMDC2_N"/>
    <property type="match status" value="1"/>
</dbReference>
<comment type="caution">
    <text evidence="2">The sequence shown here is derived from an EMBL/GenBank/DDBJ whole genome shotgun (WGS) entry which is preliminary data.</text>
</comment>
<sequence>MTDIRRAIAESNTTKVETGGSFSRYVIRVNIDPIELLQTCSSLGNLLLCDIEAIEPDIHLICCQILQQLMSLEDGSLLAEQVRLCLKLKYLPPSFQECHLPMIASSFLLSREDIAQDMSSYSGFVALSGRVTTVSLAEHIIYSQTFLCVNPRCNNRNYLHFTPSAPRHRVIKRAEDDGFLETGTEQVHLALAKVAVIQNDLKSSSDPNVTPFFDYYSATLLNIDRRCSHCNSEMPESVLDRVYMKQQKITVECLNAHEAQGCFVNLMELMLQDELANTASLGAHIQAIGRLHRSFPGKNRDKYQHGVEMEVNNVLLLPRHHDPETLSEPIEAIVTSDMSPWNISQAIVDLLGVFLMGARFNFAPSDSKSPVIEKDASPIRRSIHVLVVMNGRDTVVPSLMASIASLKSCIFWNHGEENARKKLYNIYQSKNKKSIEGEIQASEISVVKDGIVLLELDRLDKKAQAHITPILTTANGSDIGIQSDNISQKLDLTCCCWATHTSISQPSKQFMSTVPGSEEIGSGLAHGVALNEKFDIVVGQNELEAASDVSLAVASHTLRRYMQDDDDGYDGLTYFQVMRKKGSGPEINTFSSLSTMSTLLNVATCHAKICLRSIANIRDALVSIMMMEETIAARFGTSCLGFAPLLDGKENLTQLYAQSELSDVLSDQDGLFHVPVFESNFGLNEDKAGTANRAADTDVPMSLQDTRDQAMDIMYAHLIRVISEYADSVDMELDMDF</sequence>
<dbReference type="AlphaFoldDB" id="A0AAD4DC94"/>
<evidence type="ECO:0000313" key="3">
    <source>
        <dbReference type="Proteomes" id="UP001194580"/>
    </source>
</evidence>
<name>A0AAD4DC94_9FUNG</name>
<organism evidence="2 3">
    <name type="scientific">Linnemannia exigua</name>
    <dbReference type="NCBI Taxonomy" id="604196"/>
    <lineage>
        <taxon>Eukaryota</taxon>
        <taxon>Fungi</taxon>
        <taxon>Fungi incertae sedis</taxon>
        <taxon>Mucoromycota</taxon>
        <taxon>Mortierellomycotina</taxon>
        <taxon>Mortierellomycetes</taxon>
        <taxon>Mortierellales</taxon>
        <taxon>Mortierellaceae</taxon>
        <taxon>Linnemannia</taxon>
    </lineage>
</organism>
<keyword evidence="3" id="KW-1185">Reference proteome</keyword>
<dbReference type="EMBL" id="JAAAIL010000625">
    <property type="protein sequence ID" value="KAG0274289.1"/>
    <property type="molecule type" value="Genomic_DNA"/>
</dbReference>
<protein>
    <recommendedName>
        <fullName evidence="1">MCMDC2 N-terminal domain-containing protein</fullName>
    </recommendedName>
</protein>
<proteinExistence type="predicted"/>
<evidence type="ECO:0000313" key="2">
    <source>
        <dbReference type="EMBL" id="KAG0274289.1"/>
    </source>
</evidence>
<dbReference type="Proteomes" id="UP001194580">
    <property type="component" value="Unassembled WGS sequence"/>
</dbReference>
<accession>A0AAD4DC94</accession>
<reference evidence="2" key="1">
    <citation type="journal article" date="2020" name="Fungal Divers.">
        <title>Resolving the Mortierellaceae phylogeny through synthesis of multi-gene phylogenetics and phylogenomics.</title>
        <authorList>
            <person name="Vandepol N."/>
            <person name="Liber J."/>
            <person name="Desiro A."/>
            <person name="Na H."/>
            <person name="Kennedy M."/>
            <person name="Barry K."/>
            <person name="Grigoriev I.V."/>
            <person name="Miller A.N."/>
            <person name="O'Donnell K."/>
            <person name="Stajich J.E."/>
            <person name="Bonito G."/>
        </authorList>
    </citation>
    <scope>NUCLEOTIDE SEQUENCE</scope>
    <source>
        <strain evidence="2">NRRL 28262</strain>
    </source>
</reference>
<evidence type="ECO:0000259" key="1">
    <source>
        <dbReference type="Pfam" id="PF26063"/>
    </source>
</evidence>
<feature type="domain" description="MCMDC2 N-terminal" evidence="1">
    <location>
        <begin position="3"/>
        <end position="90"/>
    </location>
</feature>
<dbReference type="InterPro" id="IPR058769">
    <property type="entry name" value="MCMDC2_N"/>
</dbReference>
<gene>
    <name evidence="2" type="ORF">BGZ95_009935</name>
</gene>